<dbReference type="AlphaFoldDB" id="A0A1I0YVR9"/>
<evidence type="ECO:0008006" key="3">
    <source>
        <dbReference type="Google" id="ProtNLM"/>
    </source>
</evidence>
<reference evidence="1 2" key="1">
    <citation type="submission" date="2016-10" db="EMBL/GenBank/DDBJ databases">
        <authorList>
            <person name="de Groot N.N."/>
        </authorList>
    </citation>
    <scope>NUCLEOTIDE SEQUENCE [LARGE SCALE GENOMIC DNA]</scope>
    <source>
        <strain evidence="1 2">DSM 5522</strain>
    </source>
</reference>
<gene>
    <name evidence="1" type="ORF">SAMN05216249_11181</name>
</gene>
<dbReference type="RefSeq" id="WP_092872746.1">
    <property type="nucleotide sequence ID" value="NZ_FOJY01000011.1"/>
</dbReference>
<name>A0A1I0YVR9_9FIRM</name>
<dbReference type="Proteomes" id="UP000198838">
    <property type="component" value="Unassembled WGS sequence"/>
</dbReference>
<proteinExistence type="predicted"/>
<sequence length="65" mass="7223">MKIDKFALIDKAAFGNVEAAGLLAEGYLKGKYNCEKNLQKALKWGRYAAKRGDELGKYVVKEIEG</sequence>
<dbReference type="SUPFAM" id="SSF81901">
    <property type="entry name" value="HCP-like"/>
    <property type="match status" value="1"/>
</dbReference>
<keyword evidence="2" id="KW-1185">Reference proteome</keyword>
<dbReference type="STRING" id="1120918.SAMN05216249_11181"/>
<dbReference type="Gene3D" id="1.25.40.10">
    <property type="entry name" value="Tetratricopeptide repeat domain"/>
    <property type="match status" value="1"/>
</dbReference>
<evidence type="ECO:0000313" key="1">
    <source>
        <dbReference type="EMBL" id="SFB17107.1"/>
    </source>
</evidence>
<dbReference type="OrthoDB" id="2005313at2"/>
<protein>
    <recommendedName>
        <fullName evidence="3">Sel1 repeat-containing protein</fullName>
    </recommendedName>
</protein>
<accession>A0A1I0YVR9</accession>
<dbReference type="EMBL" id="FOJY01000011">
    <property type="protein sequence ID" value="SFB17107.1"/>
    <property type="molecule type" value="Genomic_DNA"/>
</dbReference>
<dbReference type="InterPro" id="IPR011990">
    <property type="entry name" value="TPR-like_helical_dom_sf"/>
</dbReference>
<evidence type="ECO:0000313" key="2">
    <source>
        <dbReference type="Proteomes" id="UP000198838"/>
    </source>
</evidence>
<organism evidence="1 2">
    <name type="scientific">Acetitomaculum ruminis DSM 5522</name>
    <dbReference type="NCBI Taxonomy" id="1120918"/>
    <lineage>
        <taxon>Bacteria</taxon>
        <taxon>Bacillati</taxon>
        <taxon>Bacillota</taxon>
        <taxon>Clostridia</taxon>
        <taxon>Lachnospirales</taxon>
        <taxon>Lachnospiraceae</taxon>
        <taxon>Acetitomaculum</taxon>
    </lineage>
</organism>